<dbReference type="Pfam" id="PF00583">
    <property type="entry name" value="Acetyltransf_1"/>
    <property type="match status" value="1"/>
</dbReference>
<dbReference type="InterPro" id="IPR050276">
    <property type="entry name" value="MshD_Acetyltransferase"/>
</dbReference>
<protein>
    <submittedName>
        <fullName evidence="2">GNAT family N-acetyltransferase</fullName>
    </submittedName>
</protein>
<dbReference type="Gene3D" id="3.40.630.30">
    <property type="match status" value="1"/>
</dbReference>
<proteinExistence type="predicted"/>
<feature type="domain" description="N-acetyltransferase" evidence="1">
    <location>
        <begin position="2"/>
        <end position="149"/>
    </location>
</feature>
<keyword evidence="3" id="KW-1185">Reference proteome</keyword>
<reference evidence="2 3" key="1">
    <citation type="submission" date="2020-03" db="EMBL/GenBank/DDBJ databases">
        <title>Vagococcus sp. nov., isolated from beetles.</title>
        <authorList>
            <person name="Hyun D.-W."/>
            <person name="Bae J.-W."/>
        </authorList>
    </citation>
    <scope>NUCLEOTIDE SEQUENCE [LARGE SCALE GENOMIC DNA]</scope>
    <source>
        <strain evidence="2 3">HDW17B</strain>
    </source>
</reference>
<accession>A0A6G8AUR8</accession>
<evidence type="ECO:0000313" key="2">
    <source>
        <dbReference type="EMBL" id="QIL48746.1"/>
    </source>
</evidence>
<gene>
    <name evidence="2" type="ORF">G7082_09625</name>
</gene>
<dbReference type="SUPFAM" id="SSF55729">
    <property type="entry name" value="Acyl-CoA N-acyltransferases (Nat)"/>
    <property type="match status" value="1"/>
</dbReference>
<dbReference type="AlphaFoldDB" id="A0A6G8AUR8"/>
<dbReference type="RefSeq" id="WP_166034878.1">
    <property type="nucleotide sequence ID" value="NZ_CP049887.1"/>
</dbReference>
<evidence type="ECO:0000313" key="3">
    <source>
        <dbReference type="Proteomes" id="UP000501747"/>
    </source>
</evidence>
<organism evidence="2 3">
    <name type="scientific">Vagococcus hydrophili</name>
    <dbReference type="NCBI Taxonomy" id="2714947"/>
    <lineage>
        <taxon>Bacteria</taxon>
        <taxon>Bacillati</taxon>
        <taxon>Bacillota</taxon>
        <taxon>Bacilli</taxon>
        <taxon>Lactobacillales</taxon>
        <taxon>Enterococcaceae</taxon>
        <taxon>Vagococcus</taxon>
    </lineage>
</organism>
<dbReference type="KEGG" id="vhy:G7082_09625"/>
<dbReference type="GO" id="GO:0016747">
    <property type="term" value="F:acyltransferase activity, transferring groups other than amino-acyl groups"/>
    <property type="evidence" value="ECO:0007669"/>
    <property type="project" value="InterPro"/>
</dbReference>
<dbReference type="Gene3D" id="1.10.287.900">
    <property type="entry name" value="The crystal structure of the spermine/spermidine acetyltransferase from enterococcus faecali"/>
    <property type="match status" value="1"/>
</dbReference>
<dbReference type="Proteomes" id="UP000501747">
    <property type="component" value="Chromosome"/>
</dbReference>
<dbReference type="InterPro" id="IPR027455">
    <property type="entry name" value="Sper_AcTfrase_N"/>
</dbReference>
<dbReference type="EMBL" id="CP049887">
    <property type="protein sequence ID" value="QIL48746.1"/>
    <property type="molecule type" value="Genomic_DNA"/>
</dbReference>
<dbReference type="InterPro" id="IPR016181">
    <property type="entry name" value="Acyl_CoA_acyltransferase"/>
</dbReference>
<name>A0A6G8AUR8_9ENTE</name>
<dbReference type="InterPro" id="IPR000182">
    <property type="entry name" value="GNAT_dom"/>
</dbReference>
<keyword evidence="2" id="KW-0808">Transferase</keyword>
<sequence length="149" mass="17657">MLQLKKINQENWRHVANLSVSPDQLDFIETNKESLLEAAFDTKYNWLPLALYDEQQLVGFSMIGDYNANTKSIWLDRLMIDQHFQGQRYGKRFLQLILDFIKESWKIETIILSAHEENESIFSFYESFGFKNTHQIDKENGEIIMILEC</sequence>
<dbReference type="CDD" id="cd04301">
    <property type="entry name" value="NAT_SF"/>
    <property type="match status" value="1"/>
</dbReference>
<dbReference type="PANTHER" id="PTHR43617">
    <property type="entry name" value="L-AMINO ACID N-ACETYLTRANSFERASE"/>
    <property type="match status" value="1"/>
</dbReference>
<evidence type="ECO:0000259" key="1">
    <source>
        <dbReference type="PROSITE" id="PS51186"/>
    </source>
</evidence>
<dbReference type="PROSITE" id="PS51186">
    <property type="entry name" value="GNAT"/>
    <property type="match status" value="1"/>
</dbReference>
<dbReference type="PANTHER" id="PTHR43617:SF38">
    <property type="entry name" value="N-ACETYLTRANSFERASE DOMAIN-CONTAINING PROTEIN"/>
    <property type="match status" value="1"/>
</dbReference>